<feature type="coiled-coil region" evidence="1">
    <location>
        <begin position="48"/>
        <end position="75"/>
    </location>
</feature>
<evidence type="ECO:0000313" key="3">
    <source>
        <dbReference type="EMBL" id="MBB5687259.1"/>
    </source>
</evidence>
<dbReference type="Proteomes" id="UP000549617">
    <property type="component" value="Unassembled WGS sequence"/>
</dbReference>
<evidence type="ECO:0000256" key="1">
    <source>
        <dbReference type="SAM" id="Coils"/>
    </source>
</evidence>
<reference evidence="3 4" key="1">
    <citation type="submission" date="2020-08" db="EMBL/GenBank/DDBJ databases">
        <title>Genomic Encyclopedia of Type Strains, Phase IV (KMG-IV): sequencing the most valuable type-strain genomes for metagenomic binning, comparative biology and taxonomic classification.</title>
        <authorList>
            <person name="Goeker M."/>
        </authorList>
    </citation>
    <scope>NUCLEOTIDE SEQUENCE [LARGE SCALE GENOMIC DNA]</scope>
    <source>
        <strain evidence="3 4">DSM 25079</strain>
    </source>
</reference>
<dbReference type="AlphaFoldDB" id="A0A7W9EFM3"/>
<keyword evidence="4" id="KW-1185">Reference proteome</keyword>
<proteinExistence type="predicted"/>
<sequence>MSRAVTFLALLRSAAPAALMMLVIAFFGGYALIGTNGVMAWGDYSRQLEQRRIALVKLEKEKAILQNRVTLLDRRSVNPDMADELVRRELGLTHPDEVIIPLD</sequence>
<keyword evidence="3" id="KW-0132">Cell division</keyword>
<accession>A0A7W9EFM3</accession>
<feature type="transmembrane region" description="Helical" evidence="2">
    <location>
        <begin position="24"/>
        <end position="42"/>
    </location>
</feature>
<evidence type="ECO:0000256" key="2">
    <source>
        <dbReference type="SAM" id="Phobius"/>
    </source>
</evidence>
<evidence type="ECO:0000313" key="4">
    <source>
        <dbReference type="Proteomes" id="UP000549617"/>
    </source>
</evidence>
<dbReference type="EMBL" id="JACIJC010000005">
    <property type="protein sequence ID" value="MBB5687259.1"/>
    <property type="molecule type" value="Genomic_DNA"/>
</dbReference>
<keyword evidence="2" id="KW-1133">Transmembrane helix</keyword>
<dbReference type="InterPro" id="IPR007060">
    <property type="entry name" value="FtsL/DivIC"/>
</dbReference>
<keyword evidence="3" id="KW-0131">Cell cycle</keyword>
<dbReference type="RefSeq" id="WP_184020556.1">
    <property type="nucleotide sequence ID" value="NZ_JACIJC010000005.1"/>
</dbReference>
<gene>
    <name evidence="3" type="ORF">FHS49_003287</name>
</gene>
<keyword evidence="2" id="KW-0472">Membrane</keyword>
<keyword evidence="1" id="KW-0175">Coiled coil</keyword>
<comment type="caution">
    <text evidence="3">The sequence shown here is derived from an EMBL/GenBank/DDBJ whole genome shotgun (WGS) entry which is preliminary data.</text>
</comment>
<dbReference type="GO" id="GO:0051301">
    <property type="term" value="P:cell division"/>
    <property type="evidence" value="ECO:0007669"/>
    <property type="project" value="UniProtKB-KW"/>
</dbReference>
<protein>
    <submittedName>
        <fullName evidence="3">Cell division protein FtsB</fullName>
    </submittedName>
</protein>
<keyword evidence="2" id="KW-0812">Transmembrane</keyword>
<dbReference type="Pfam" id="PF04977">
    <property type="entry name" value="DivIC"/>
    <property type="match status" value="1"/>
</dbReference>
<name>A0A7W9EFM3_9SPHN</name>
<organism evidence="3 4">
    <name type="scientific">Sphingobium boeckii</name>
    <dbReference type="NCBI Taxonomy" id="1082345"/>
    <lineage>
        <taxon>Bacteria</taxon>
        <taxon>Pseudomonadati</taxon>
        <taxon>Pseudomonadota</taxon>
        <taxon>Alphaproteobacteria</taxon>
        <taxon>Sphingomonadales</taxon>
        <taxon>Sphingomonadaceae</taxon>
        <taxon>Sphingobium</taxon>
    </lineage>
</organism>